<accession>A0A9Q3XTJ5</accession>
<dbReference type="InterPro" id="IPR057253">
    <property type="entry name" value="CoiA-like_N"/>
</dbReference>
<dbReference type="OMA" id="NAPLWIH"/>
<keyword evidence="5" id="KW-1185">Reference proteome</keyword>
<comment type="caution">
    <text evidence="4">The sequence shown here is derived from an EMBL/GenBank/DDBJ whole genome shotgun (WGS) entry which is preliminary data.</text>
</comment>
<dbReference type="Pfam" id="PF06054">
    <property type="entry name" value="CoiA_nuc"/>
    <property type="match status" value="1"/>
</dbReference>
<dbReference type="Proteomes" id="UP000199271">
    <property type="component" value="Unassembled WGS sequence"/>
</dbReference>
<evidence type="ECO:0000259" key="1">
    <source>
        <dbReference type="Pfam" id="PF06054"/>
    </source>
</evidence>
<reference evidence="4" key="2">
    <citation type="submission" date="2021-05" db="EMBL/GenBank/DDBJ databases">
        <title>Pangenome of Leuconostoc gelidum warrants species status for Leuconostoc gelidum subsp. gasicomitatum.</title>
        <authorList>
            <person name="Johansson P."/>
            <person name="Sade E."/>
            <person name="Hultman J."/>
            <person name="Auvinen P."/>
            <person name="Bjorkroth J."/>
        </authorList>
    </citation>
    <scope>NUCLEOTIDE SEQUENCE</scope>
    <source>
        <strain evidence="4">A.21.4</strain>
    </source>
</reference>
<dbReference type="Proteomes" id="UP000752647">
    <property type="component" value="Unassembled WGS sequence"/>
</dbReference>
<organism evidence="4 6">
    <name type="scientific">Leuconostoc gasicomitatum</name>
    <dbReference type="NCBI Taxonomy" id="115778"/>
    <lineage>
        <taxon>Bacteria</taxon>
        <taxon>Bacillati</taxon>
        <taxon>Bacillota</taxon>
        <taxon>Bacilli</taxon>
        <taxon>Lactobacillales</taxon>
        <taxon>Lactobacillaceae</taxon>
        <taxon>Leuconostoc</taxon>
        <taxon>Leuconostoc gelidum group</taxon>
    </lineage>
</organism>
<proteinExistence type="predicted"/>
<dbReference type="Pfam" id="PF25164">
    <property type="entry name" value="CoiA_N"/>
    <property type="match status" value="1"/>
</dbReference>
<dbReference type="InterPro" id="IPR010330">
    <property type="entry name" value="CoiA_nuc"/>
</dbReference>
<sequence length="342" mass="40358">MIIALNDNQKYVKAADAIKNQQFVCPGCKERVVLKSGDIKQKHFAHYAKATCATFSENETTQHLAGKLQLAIYLQHFGDIKIEAVIPKIHQRPDLLMQRGHQQIAIEYQCSPISQHKLDQRNAGYKSQNIHVIWILGNDYYVKNMIQTTILKFLVQGNLTFYLPNIKKFIHRTNFKKYDFERVSYTEKYSHHLFETVTSDGRSHVNIKKQIYKLQSLLIQKRIDEKIVCYLYQRQRLLLNAPLWIHQGWHFGLSIPNWHWRMLSLLLIEYIGLGNVVRQDVFLAKLNNYVLGDRDFKKQQSMSLLKELVQQKYIVQKEQYILVIQVPVWYESIQEKLGKVRN</sequence>
<dbReference type="EMBL" id="FBSY01000007">
    <property type="protein sequence ID" value="CUW11499.1"/>
    <property type="molecule type" value="Genomic_DNA"/>
</dbReference>
<evidence type="ECO:0000313" key="5">
    <source>
        <dbReference type="Proteomes" id="UP000199271"/>
    </source>
</evidence>
<gene>
    <name evidence="3" type="ORF">C122C_0944</name>
    <name evidence="4" type="ORF">KIJ12_06335</name>
</gene>
<evidence type="ECO:0000259" key="2">
    <source>
        <dbReference type="Pfam" id="PF25164"/>
    </source>
</evidence>
<protein>
    <submittedName>
        <fullName evidence="3 4">Competence protein</fullName>
    </submittedName>
</protein>
<dbReference type="GeneID" id="34301813"/>
<evidence type="ECO:0000313" key="4">
    <source>
        <dbReference type="EMBL" id="MBZ5962760.1"/>
    </source>
</evidence>
<dbReference type="RefSeq" id="WP_013231841.1">
    <property type="nucleotide sequence ID" value="NZ_BPKT01000007.1"/>
</dbReference>
<evidence type="ECO:0000313" key="3">
    <source>
        <dbReference type="EMBL" id="CUW11499.1"/>
    </source>
</evidence>
<evidence type="ECO:0000313" key="6">
    <source>
        <dbReference type="Proteomes" id="UP000752647"/>
    </source>
</evidence>
<feature type="domain" description="Competence protein CoiA nuclease-like" evidence="1">
    <location>
        <begin position="59"/>
        <end position="184"/>
    </location>
</feature>
<dbReference type="EMBL" id="JAHBFI010000016">
    <property type="protein sequence ID" value="MBZ5962760.1"/>
    <property type="molecule type" value="Genomic_DNA"/>
</dbReference>
<reference evidence="3 5" key="1">
    <citation type="submission" date="2015-12" db="EMBL/GenBank/DDBJ databases">
        <authorList>
            <person name="Andreevskaya M."/>
        </authorList>
    </citation>
    <scope>NUCLEOTIDE SEQUENCE [LARGE SCALE GENOMIC DNA]</scope>
    <source>
        <strain evidence="3 5">C122c</strain>
    </source>
</reference>
<name>A0A9Q3XTJ5_9LACO</name>
<dbReference type="AlphaFoldDB" id="A0A9Q3XTJ5"/>
<feature type="domain" description="Competence protein CoiA-like N-terminal" evidence="2">
    <location>
        <begin position="13"/>
        <end position="54"/>
    </location>
</feature>